<name>A0A8J2PYE7_9BILA</name>
<sequence length="70" mass="8026">MTPGKEWYPTTLAFHWFLGKKEAPPLSNRGIGFTFDSFCLINNTIHLIYRLSSLILEFSLCPKLVLFGYA</sequence>
<evidence type="ECO:0000313" key="2">
    <source>
        <dbReference type="Proteomes" id="UP000746747"/>
    </source>
</evidence>
<dbReference type="EMBL" id="CAKAEH010001903">
    <property type="protein sequence ID" value="CAG9540156.1"/>
    <property type="molecule type" value="Genomic_DNA"/>
</dbReference>
<protein>
    <submittedName>
        <fullName evidence="1">Uncharacterized protein</fullName>
    </submittedName>
</protein>
<keyword evidence="2" id="KW-1185">Reference proteome</keyword>
<dbReference type="AlphaFoldDB" id="A0A8J2PYE7"/>
<dbReference type="Proteomes" id="UP000746747">
    <property type="component" value="Unassembled WGS sequence"/>
</dbReference>
<evidence type="ECO:0000313" key="1">
    <source>
        <dbReference type="EMBL" id="CAG9540156.1"/>
    </source>
</evidence>
<proteinExistence type="predicted"/>
<reference evidence="1" key="1">
    <citation type="submission" date="2021-09" db="EMBL/GenBank/DDBJ databases">
        <authorList>
            <consortium name="Pathogen Informatics"/>
        </authorList>
    </citation>
    <scope>NUCLEOTIDE SEQUENCE</scope>
</reference>
<accession>A0A8J2PYE7</accession>
<gene>
    <name evidence="1" type="ORF">CJOHNSTONI_LOCUS9695</name>
</gene>
<comment type="caution">
    <text evidence="1">The sequence shown here is derived from an EMBL/GenBank/DDBJ whole genome shotgun (WGS) entry which is preliminary data.</text>
</comment>
<organism evidence="1 2">
    <name type="scientific">Cercopithifilaria johnstoni</name>
    <dbReference type="NCBI Taxonomy" id="2874296"/>
    <lineage>
        <taxon>Eukaryota</taxon>
        <taxon>Metazoa</taxon>
        <taxon>Ecdysozoa</taxon>
        <taxon>Nematoda</taxon>
        <taxon>Chromadorea</taxon>
        <taxon>Rhabditida</taxon>
        <taxon>Spirurina</taxon>
        <taxon>Spiruromorpha</taxon>
        <taxon>Filarioidea</taxon>
        <taxon>Onchocercidae</taxon>
        <taxon>Cercopithifilaria</taxon>
    </lineage>
</organism>